<protein>
    <submittedName>
        <fullName evidence="9">Major facilitator superfamily domain-containing protein</fullName>
    </submittedName>
</protein>
<evidence type="ECO:0000313" key="10">
    <source>
        <dbReference type="Proteomes" id="UP001203852"/>
    </source>
</evidence>
<feature type="compositionally biased region" description="Polar residues" evidence="6">
    <location>
        <begin position="1"/>
        <end position="10"/>
    </location>
</feature>
<dbReference type="EMBL" id="MU404354">
    <property type="protein sequence ID" value="KAI1612433.1"/>
    <property type="molecule type" value="Genomic_DNA"/>
</dbReference>
<feature type="transmembrane region" description="Helical" evidence="7">
    <location>
        <begin position="436"/>
        <end position="456"/>
    </location>
</feature>
<dbReference type="InterPro" id="IPR011701">
    <property type="entry name" value="MFS"/>
</dbReference>
<name>A0AAN6DUM6_9EURO</name>
<dbReference type="InterPro" id="IPR036259">
    <property type="entry name" value="MFS_trans_sf"/>
</dbReference>
<comment type="caution">
    <text evidence="9">The sequence shown here is derived from an EMBL/GenBank/DDBJ whole genome shotgun (WGS) entry which is preliminary data.</text>
</comment>
<feature type="transmembrane region" description="Helical" evidence="7">
    <location>
        <begin position="111"/>
        <end position="133"/>
    </location>
</feature>
<feature type="region of interest" description="Disordered" evidence="6">
    <location>
        <begin position="1"/>
        <end position="24"/>
    </location>
</feature>
<feature type="transmembrane region" description="Helical" evidence="7">
    <location>
        <begin position="140"/>
        <end position="158"/>
    </location>
</feature>
<feature type="transmembrane region" description="Helical" evidence="7">
    <location>
        <begin position="200"/>
        <end position="221"/>
    </location>
</feature>
<dbReference type="Pfam" id="PF07690">
    <property type="entry name" value="MFS_1"/>
    <property type="match status" value="1"/>
</dbReference>
<feature type="transmembrane region" description="Helical" evidence="7">
    <location>
        <begin position="403"/>
        <end position="424"/>
    </location>
</feature>
<dbReference type="PANTHER" id="PTHR43791:SF3">
    <property type="entry name" value="MAJOR FACILITATOR SUPERFAMILY (MFS) PROFILE DOMAIN-CONTAINING PROTEIN"/>
    <property type="match status" value="1"/>
</dbReference>
<comment type="subcellular location">
    <subcellularLocation>
        <location evidence="1">Membrane</location>
        <topology evidence="1">Multi-pass membrane protein</topology>
    </subcellularLocation>
</comment>
<feature type="transmembrane region" description="Helical" evidence="7">
    <location>
        <begin position="468"/>
        <end position="492"/>
    </location>
</feature>
<keyword evidence="4 7" id="KW-1133">Transmembrane helix</keyword>
<proteinExistence type="predicted"/>
<organism evidence="9 10">
    <name type="scientific">Exophiala viscosa</name>
    <dbReference type="NCBI Taxonomy" id="2486360"/>
    <lineage>
        <taxon>Eukaryota</taxon>
        <taxon>Fungi</taxon>
        <taxon>Dikarya</taxon>
        <taxon>Ascomycota</taxon>
        <taxon>Pezizomycotina</taxon>
        <taxon>Eurotiomycetes</taxon>
        <taxon>Chaetothyriomycetidae</taxon>
        <taxon>Chaetothyriales</taxon>
        <taxon>Herpotrichiellaceae</taxon>
        <taxon>Exophiala</taxon>
    </lineage>
</organism>
<dbReference type="Proteomes" id="UP001203852">
    <property type="component" value="Unassembled WGS sequence"/>
</dbReference>
<evidence type="ECO:0000256" key="6">
    <source>
        <dbReference type="SAM" id="MobiDB-lite"/>
    </source>
</evidence>
<dbReference type="GO" id="GO:0022857">
    <property type="term" value="F:transmembrane transporter activity"/>
    <property type="evidence" value="ECO:0007669"/>
    <property type="project" value="InterPro"/>
</dbReference>
<feature type="transmembrane region" description="Helical" evidence="7">
    <location>
        <begin position="73"/>
        <end position="91"/>
    </location>
</feature>
<keyword evidence="5 7" id="KW-0472">Membrane</keyword>
<feature type="transmembrane region" description="Helical" evidence="7">
    <location>
        <begin position="233"/>
        <end position="256"/>
    </location>
</feature>
<feature type="transmembrane region" description="Helical" evidence="7">
    <location>
        <begin position="164"/>
        <end position="188"/>
    </location>
</feature>
<keyword evidence="3 7" id="KW-0812">Transmembrane</keyword>
<dbReference type="PANTHER" id="PTHR43791">
    <property type="entry name" value="PERMEASE-RELATED"/>
    <property type="match status" value="1"/>
</dbReference>
<evidence type="ECO:0000256" key="1">
    <source>
        <dbReference type="ARBA" id="ARBA00004141"/>
    </source>
</evidence>
<dbReference type="InterPro" id="IPR020846">
    <property type="entry name" value="MFS_dom"/>
</dbReference>
<evidence type="ECO:0000256" key="2">
    <source>
        <dbReference type="ARBA" id="ARBA00022448"/>
    </source>
</evidence>
<gene>
    <name evidence="9" type="ORF">EDD36DRAFT_436867</name>
</gene>
<feature type="transmembrane region" description="Helical" evidence="7">
    <location>
        <begin position="315"/>
        <end position="333"/>
    </location>
</feature>
<feature type="transmembrane region" description="Helical" evidence="7">
    <location>
        <begin position="377"/>
        <end position="397"/>
    </location>
</feature>
<evidence type="ECO:0000256" key="7">
    <source>
        <dbReference type="SAM" id="Phobius"/>
    </source>
</evidence>
<dbReference type="FunFam" id="1.20.1250.20:FF:000018">
    <property type="entry name" value="MFS transporter permease"/>
    <property type="match status" value="1"/>
</dbReference>
<reference evidence="9" key="1">
    <citation type="journal article" date="2022" name="bioRxiv">
        <title>Deciphering the potential niche of two novel black yeast fungi from a biological soil crust based on their genomes, phenotypes, and melanin regulation.</title>
        <authorList>
            <consortium name="DOE Joint Genome Institute"/>
            <person name="Carr E.C."/>
            <person name="Barton Q."/>
            <person name="Grambo S."/>
            <person name="Sullivan M."/>
            <person name="Renfro C.M."/>
            <person name="Kuo A."/>
            <person name="Pangilinan J."/>
            <person name="Lipzen A."/>
            <person name="Keymanesh K."/>
            <person name="Savage E."/>
            <person name="Barry K."/>
            <person name="Grigoriev I.V."/>
            <person name="Riekhof W.R."/>
            <person name="Harris S.S."/>
        </authorList>
    </citation>
    <scope>NUCLEOTIDE SEQUENCE</scope>
    <source>
        <strain evidence="9">JF 03-4F</strain>
    </source>
</reference>
<evidence type="ECO:0000256" key="3">
    <source>
        <dbReference type="ARBA" id="ARBA00022692"/>
    </source>
</evidence>
<evidence type="ECO:0000256" key="5">
    <source>
        <dbReference type="ARBA" id="ARBA00023136"/>
    </source>
</evidence>
<sequence length="514" mass="57406">MMATANSKTTSLDHVEDTHTHGQQEDIIRQQLQHDAKELEEKYHIPIQAVLESHREEDPAVVRKVIRKVDLRLVPMLSVLYMWAFIDRSNLGNANIAGLSKDLKTSIGNRYNVLAMIFFVGYCLIDVPATFLVRKIGPALWIGSVATLWGIVTFSQGFTKSWGMLALCRALLGFLEGGLVPAAMFLLYNWYVRYEIQKRIAAFYIIGNVCSGLSGLLAYGIERMAGDSGLNGWSWIFIIEGVISTVVGIVSFFVVIDFPEKATVKNSLGLPGFLTPEEAAIVLARVERDRGDAVEDAMSFKIALKHLRDWKVWEFTLYLTLNNTALYAFSYFLPVILKDGFGYSTGKAQLLTFPPYAVGAVWIVTCAFVADHFEIRGPVMCFNAILYIIGVSMVGFVEEVHARYAGVFLGVMGIIANIPTQWAYSHNNQVGQNRRALTMSLQVMGGAFGGIISGNVFVSTDAPNYRTGLWICISFQMLYLVLVAKNFFIFYVQNKRADRGEIVIQGQVGFRYTY</sequence>
<evidence type="ECO:0000313" key="9">
    <source>
        <dbReference type="EMBL" id="KAI1612433.1"/>
    </source>
</evidence>
<dbReference type="GO" id="GO:0016020">
    <property type="term" value="C:membrane"/>
    <property type="evidence" value="ECO:0007669"/>
    <property type="project" value="UniProtKB-SubCell"/>
</dbReference>
<dbReference type="PROSITE" id="PS50850">
    <property type="entry name" value="MFS"/>
    <property type="match status" value="1"/>
</dbReference>
<dbReference type="SUPFAM" id="SSF103473">
    <property type="entry name" value="MFS general substrate transporter"/>
    <property type="match status" value="1"/>
</dbReference>
<evidence type="ECO:0000259" key="8">
    <source>
        <dbReference type="PROSITE" id="PS50850"/>
    </source>
</evidence>
<dbReference type="Gene3D" id="1.20.1250.20">
    <property type="entry name" value="MFS general substrate transporter like domains"/>
    <property type="match status" value="2"/>
</dbReference>
<keyword evidence="2" id="KW-0813">Transport</keyword>
<feature type="transmembrane region" description="Helical" evidence="7">
    <location>
        <begin position="353"/>
        <end position="370"/>
    </location>
</feature>
<dbReference type="FunFam" id="1.20.1250.20:FF:000013">
    <property type="entry name" value="MFS general substrate transporter"/>
    <property type="match status" value="1"/>
</dbReference>
<feature type="compositionally biased region" description="Basic and acidic residues" evidence="6">
    <location>
        <begin position="11"/>
        <end position="24"/>
    </location>
</feature>
<evidence type="ECO:0000256" key="4">
    <source>
        <dbReference type="ARBA" id="ARBA00022989"/>
    </source>
</evidence>
<feature type="domain" description="Major facilitator superfamily (MFS) profile" evidence="8">
    <location>
        <begin position="73"/>
        <end position="497"/>
    </location>
</feature>
<keyword evidence="10" id="KW-1185">Reference proteome</keyword>
<accession>A0AAN6DUM6</accession>
<dbReference type="AlphaFoldDB" id="A0AAN6DUM6"/>